<dbReference type="GO" id="GO:0016757">
    <property type="term" value="F:glycosyltransferase activity"/>
    <property type="evidence" value="ECO:0007669"/>
    <property type="project" value="InterPro"/>
</dbReference>
<evidence type="ECO:0000259" key="2">
    <source>
        <dbReference type="Pfam" id="PF13439"/>
    </source>
</evidence>
<name>A0A736I7Z7_SALHO</name>
<dbReference type="InterPro" id="IPR001296">
    <property type="entry name" value="Glyco_trans_1"/>
</dbReference>
<keyword evidence="3" id="KW-0808">Transferase</keyword>
<dbReference type="SUPFAM" id="SSF53756">
    <property type="entry name" value="UDP-Glycosyltransferase/glycogen phosphorylase"/>
    <property type="match status" value="1"/>
</dbReference>
<dbReference type="Pfam" id="PF00534">
    <property type="entry name" value="Glycos_transf_1"/>
    <property type="match status" value="1"/>
</dbReference>
<reference evidence="3" key="2">
    <citation type="submission" date="2018-07" db="EMBL/GenBank/DDBJ databases">
        <authorList>
            <consortium name="NCBI Pathogen Detection Project"/>
        </authorList>
    </citation>
    <scope>NUCLEOTIDE SEQUENCE</scope>
    <source>
        <strain evidence="3">166-88</strain>
    </source>
</reference>
<dbReference type="PANTHER" id="PTHR45947:SF3">
    <property type="entry name" value="SULFOQUINOVOSYL TRANSFERASE SQD2"/>
    <property type="match status" value="1"/>
</dbReference>
<organism evidence="3">
    <name type="scientific">Salmonella enterica subsp. houtenae serovar 44:z36[z38]:-</name>
    <dbReference type="NCBI Taxonomy" id="1967609"/>
    <lineage>
        <taxon>Bacteria</taxon>
        <taxon>Pseudomonadati</taxon>
        <taxon>Pseudomonadota</taxon>
        <taxon>Gammaproteobacteria</taxon>
        <taxon>Enterobacterales</taxon>
        <taxon>Enterobacteriaceae</taxon>
        <taxon>Salmonella</taxon>
    </lineage>
</organism>
<reference evidence="3" key="1">
    <citation type="journal article" date="2018" name="Genome Biol.">
        <title>SKESA: strategic k-mer extension for scrupulous assemblies.</title>
        <authorList>
            <person name="Souvorov A."/>
            <person name="Agarwala R."/>
            <person name="Lipman D.J."/>
        </authorList>
    </citation>
    <scope>NUCLEOTIDE SEQUENCE</scope>
    <source>
        <strain evidence="3">166-88</strain>
    </source>
</reference>
<evidence type="ECO:0000259" key="1">
    <source>
        <dbReference type="Pfam" id="PF00534"/>
    </source>
</evidence>
<evidence type="ECO:0000313" key="3">
    <source>
        <dbReference type="EMBL" id="HAE7581348.1"/>
    </source>
</evidence>
<comment type="caution">
    <text evidence="3">The sequence shown here is derived from an EMBL/GenBank/DDBJ whole genome shotgun (WGS) entry which is preliminary data.</text>
</comment>
<dbReference type="InterPro" id="IPR028098">
    <property type="entry name" value="Glyco_trans_4-like_N"/>
</dbReference>
<dbReference type="Gene3D" id="3.40.50.2000">
    <property type="entry name" value="Glycogen Phosphorylase B"/>
    <property type="match status" value="2"/>
</dbReference>
<protein>
    <submittedName>
        <fullName evidence="3">Glycosyltransferase family 4 protein</fullName>
    </submittedName>
</protein>
<dbReference type="CDD" id="cd03801">
    <property type="entry name" value="GT4_PimA-like"/>
    <property type="match status" value="1"/>
</dbReference>
<accession>A0A736I7Z7</accession>
<sequence length="364" mass="41268">MNILYTESSPNMGGQEIQAISQMKALISKGHSITLACKKGSKISFLAENSGIKISYISFRNSIDLFSVFKLLKIVYRFLPDIIVCHSGHDSNIVGIVRLLLFISQRRPLVVRQKTYTTNKMKSFSLNYMNDVVIVPGNEIKEKLVNSGCRENKIKILPPGFDFKKMRREFNLDLPAHIKSWLKNSGNDPVIIQVGMLRPEKSHDFMLQVLEQLKHEGKGFRYLIIGGGKAEIRKVLQHQIIDKNLWDRVYMAGEVYPIMPVYRYADLVVVPSRNESFGMTAVEASSVGVPVFASRVGGLPDIIRNDISGTLLPVDNKSLWVSALCDFLNKPDFYKRLAKQAETDVEKHFDIQNVVMNILYLKSK</sequence>
<feature type="domain" description="Glycosyltransferase subfamily 4-like N-terminal" evidence="2">
    <location>
        <begin position="12"/>
        <end position="163"/>
    </location>
</feature>
<dbReference type="InterPro" id="IPR050194">
    <property type="entry name" value="Glycosyltransferase_grp1"/>
</dbReference>
<proteinExistence type="predicted"/>
<gene>
    <name evidence="3" type="ORF">GND75_002967</name>
</gene>
<dbReference type="Pfam" id="PF13439">
    <property type="entry name" value="Glyco_transf_4"/>
    <property type="match status" value="1"/>
</dbReference>
<dbReference type="AlphaFoldDB" id="A0A736I7Z7"/>
<dbReference type="EMBL" id="DAASYS010000012">
    <property type="protein sequence ID" value="HAE7581348.1"/>
    <property type="molecule type" value="Genomic_DNA"/>
</dbReference>
<dbReference type="PANTHER" id="PTHR45947">
    <property type="entry name" value="SULFOQUINOVOSYL TRANSFERASE SQD2"/>
    <property type="match status" value="1"/>
</dbReference>
<feature type="domain" description="Glycosyl transferase family 1" evidence="1">
    <location>
        <begin position="185"/>
        <end position="342"/>
    </location>
</feature>